<dbReference type="PANTHER" id="PTHR47089:SF1">
    <property type="entry name" value="GUANOSINE ABC TRANSPORTER PERMEASE PROTEIN NUPP"/>
    <property type="match status" value="1"/>
</dbReference>
<organism evidence="7 8">
    <name type="scientific">Psychracetigena formicireducens</name>
    <dbReference type="NCBI Taxonomy" id="2986056"/>
    <lineage>
        <taxon>Bacteria</taxon>
        <taxon>Bacillati</taxon>
        <taxon>Candidatus Lithacetigenota</taxon>
        <taxon>Candidatus Psychracetigena</taxon>
    </lineage>
</organism>
<evidence type="ECO:0000256" key="1">
    <source>
        <dbReference type="ARBA" id="ARBA00004651"/>
    </source>
</evidence>
<evidence type="ECO:0000256" key="2">
    <source>
        <dbReference type="ARBA" id="ARBA00022475"/>
    </source>
</evidence>
<protein>
    <recommendedName>
        <fullName evidence="9">ABC transporter permease</fullName>
    </recommendedName>
</protein>
<evidence type="ECO:0000256" key="4">
    <source>
        <dbReference type="ARBA" id="ARBA00022989"/>
    </source>
</evidence>
<feature type="transmembrane region" description="Helical" evidence="6">
    <location>
        <begin position="91"/>
        <end position="109"/>
    </location>
</feature>
<evidence type="ECO:0008006" key="9">
    <source>
        <dbReference type="Google" id="ProtNLM"/>
    </source>
</evidence>
<feature type="transmembrane region" description="Helical" evidence="6">
    <location>
        <begin position="327"/>
        <end position="350"/>
    </location>
</feature>
<evidence type="ECO:0000313" key="8">
    <source>
        <dbReference type="Proteomes" id="UP000811545"/>
    </source>
</evidence>
<keyword evidence="2" id="KW-1003">Cell membrane</keyword>
<proteinExistence type="predicted"/>
<feature type="transmembrane region" description="Helical" evidence="6">
    <location>
        <begin position="15"/>
        <end position="38"/>
    </location>
</feature>
<dbReference type="AlphaFoldDB" id="A0A9E2F0P2"/>
<evidence type="ECO:0000256" key="6">
    <source>
        <dbReference type="SAM" id="Phobius"/>
    </source>
</evidence>
<name>A0A9E2F0P2_PSYF1</name>
<feature type="transmembrane region" description="Helical" evidence="6">
    <location>
        <begin position="300"/>
        <end position="321"/>
    </location>
</feature>
<dbReference type="GO" id="GO:0022857">
    <property type="term" value="F:transmembrane transporter activity"/>
    <property type="evidence" value="ECO:0007669"/>
    <property type="project" value="InterPro"/>
</dbReference>
<feature type="transmembrane region" description="Helical" evidence="6">
    <location>
        <begin position="148"/>
        <end position="164"/>
    </location>
</feature>
<dbReference type="CDD" id="cd06580">
    <property type="entry name" value="TM_PBP1_transp_TpRbsC_like"/>
    <property type="match status" value="1"/>
</dbReference>
<keyword evidence="4 6" id="KW-1133">Transmembrane helix</keyword>
<sequence length="357" mass="38204">MEKIKVSRHFNWRDILVPLGAISLGFLVGAVIILVIGQNPLEAYSALLYGAFGDFNKILGTLTRATPVIFTGLAVSLPFRAGLFNIGVEGQMTMGALAAAVVGSSFSGLPMALHLPLAILAAAAVGGFWALIPGWLKARRGIHEVTNTIMMNFIAYAILAYLVVERLRMPGQMIPKTPPIISTATLFRFSDFLPEVTARLNLGFLLALLVSFVVYYLLWKTTIGYEIRAVGLNSRAAEYGGINVPNRIILAMVLSGMLGGLAGAERILGFDRTLVLGFSPGFGFEGIAVALLGRNHPVGILLAALLFGALSNGGIWINFATDVPPDIILVLQAVIIFFVAADQIVHSFFFSEKKGAV</sequence>
<accession>A0A9E2F0P2</accession>
<keyword evidence="3 6" id="KW-0812">Transmembrane</keyword>
<feature type="transmembrane region" description="Helical" evidence="6">
    <location>
        <begin position="115"/>
        <end position="136"/>
    </location>
</feature>
<feature type="transmembrane region" description="Helical" evidence="6">
    <location>
        <begin position="198"/>
        <end position="218"/>
    </location>
</feature>
<dbReference type="Proteomes" id="UP000811545">
    <property type="component" value="Unassembled WGS sequence"/>
</dbReference>
<comment type="caution">
    <text evidence="7">The sequence shown here is derived from an EMBL/GenBank/DDBJ whole genome shotgun (WGS) entry which is preliminary data.</text>
</comment>
<gene>
    <name evidence="7" type="ORF">DDT42_00426</name>
</gene>
<evidence type="ECO:0000256" key="5">
    <source>
        <dbReference type="ARBA" id="ARBA00023136"/>
    </source>
</evidence>
<reference evidence="7 8" key="1">
    <citation type="journal article" date="2021" name="bioRxiv">
        <title>Unique metabolic strategies in Hadean analogues reveal hints for primordial physiology.</title>
        <authorList>
            <person name="Nobu M.K."/>
            <person name="Nakai R."/>
            <person name="Tamazawa S."/>
            <person name="Mori H."/>
            <person name="Toyoda A."/>
            <person name="Ijiri A."/>
            <person name="Suzuki S."/>
            <person name="Kurokawa K."/>
            <person name="Kamagata Y."/>
            <person name="Tamaki H."/>
        </authorList>
    </citation>
    <scope>NUCLEOTIDE SEQUENCE [LARGE SCALE GENOMIC DNA]</scope>
    <source>
        <strain evidence="7">BS525</strain>
    </source>
</reference>
<dbReference type="GO" id="GO:0005886">
    <property type="term" value="C:plasma membrane"/>
    <property type="evidence" value="ECO:0007669"/>
    <property type="project" value="UniProtKB-SubCell"/>
</dbReference>
<evidence type="ECO:0000313" key="7">
    <source>
        <dbReference type="EMBL" id="MBT9144584.1"/>
    </source>
</evidence>
<keyword evidence="5 6" id="KW-0472">Membrane</keyword>
<feature type="transmembrane region" description="Helical" evidence="6">
    <location>
        <begin position="248"/>
        <end position="268"/>
    </location>
</feature>
<dbReference type="InterPro" id="IPR001851">
    <property type="entry name" value="ABC_transp_permease"/>
</dbReference>
<evidence type="ECO:0000256" key="3">
    <source>
        <dbReference type="ARBA" id="ARBA00022692"/>
    </source>
</evidence>
<dbReference type="PANTHER" id="PTHR47089">
    <property type="entry name" value="ABC TRANSPORTER, PERMEASE PROTEIN"/>
    <property type="match status" value="1"/>
</dbReference>
<feature type="transmembrane region" description="Helical" evidence="6">
    <location>
        <begin position="274"/>
        <end position="293"/>
    </location>
</feature>
<comment type="subcellular location">
    <subcellularLocation>
        <location evidence="1">Cell membrane</location>
        <topology evidence="1">Multi-pass membrane protein</topology>
    </subcellularLocation>
</comment>
<dbReference type="EMBL" id="QLTW01000012">
    <property type="protein sequence ID" value="MBT9144584.1"/>
    <property type="molecule type" value="Genomic_DNA"/>
</dbReference>
<dbReference type="Pfam" id="PF02653">
    <property type="entry name" value="BPD_transp_2"/>
    <property type="match status" value="1"/>
</dbReference>